<keyword evidence="4" id="KW-0408">Iron</keyword>
<evidence type="ECO:0000256" key="4">
    <source>
        <dbReference type="ARBA" id="ARBA00023004"/>
    </source>
</evidence>
<keyword evidence="7" id="KW-1185">Reference proteome</keyword>
<evidence type="ECO:0000313" key="7">
    <source>
        <dbReference type="Proteomes" id="UP000659172"/>
    </source>
</evidence>
<dbReference type="InterPro" id="IPR039650">
    <property type="entry name" value="HdrA-like"/>
</dbReference>
<evidence type="ECO:0000256" key="3">
    <source>
        <dbReference type="ARBA" id="ARBA00023002"/>
    </source>
</evidence>
<keyword evidence="3" id="KW-0560">Oxidoreductase</keyword>
<dbReference type="PANTHER" id="PTHR43498">
    <property type="entry name" value="FERREDOXIN:COB-COM HETERODISULFIDE REDUCTASE SUBUNIT A"/>
    <property type="match status" value="1"/>
</dbReference>
<dbReference type="EMBL" id="JABXYK010000024">
    <property type="protein sequence ID" value="NVP58384.1"/>
    <property type="molecule type" value="Genomic_DNA"/>
</dbReference>
<dbReference type="RefSeq" id="WP_176952280.1">
    <property type="nucleotide sequence ID" value="NZ_JABXYK010000024.1"/>
</dbReference>
<evidence type="ECO:0000313" key="6">
    <source>
        <dbReference type="EMBL" id="NVP58384.1"/>
    </source>
</evidence>
<sequence length="460" mass="49676">MNLFGSYDVVVTGAGSSGIVAAIRAAREGARVLLLEGTGFLGGLITGGRLTKPTGLINSKIFEEMLDRCVAYRGADGRIRESYWGKYTGTFDAEVMQRVIIEMVEESGVEVLLRANVVQTVTKDGAVHGLLIRTKSGESLVLAKAFVDASGDGDVAALAGARFMLGREGDGMTQPITSYFRVLNVNVPALIADCEANRVDMWEVVYPKEAGNRNEDYAMAVLLTGFQQRIKDKVAEGFDWIIPKDHITMKTGLIPGEISVNVTRYQGNGLDDRDLSRAEIEIRKQAYCAFDFLQRYVEGFEDAIFLEVAPKLGVRETRRVTGHYILTEADVRGNGRFDDAIGLCNSPVDVHEPGGSRAIMDHVGIGYGIPWRTLVPLDVDNILVAGRCISVDAIAFGSTRNVPACTMTGEATAIAAALAAKRNVPTSAITASEVQARLKELGVWLGTPGEDIPDVLRQAS</sequence>
<keyword evidence="5" id="KW-0411">Iron-sulfur</keyword>
<evidence type="ECO:0000256" key="1">
    <source>
        <dbReference type="ARBA" id="ARBA00022485"/>
    </source>
</evidence>
<accession>A0ABX2QNC3</accession>
<dbReference type="Gene3D" id="3.50.50.60">
    <property type="entry name" value="FAD/NAD(P)-binding domain"/>
    <property type="match status" value="1"/>
</dbReference>
<keyword evidence="1" id="KW-0004">4Fe-4S</keyword>
<evidence type="ECO:0000256" key="2">
    <source>
        <dbReference type="ARBA" id="ARBA00022723"/>
    </source>
</evidence>
<dbReference type="Pfam" id="PF12831">
    <property type="entry name" value="FAD_oxidored"/>
    <property type="match status" value="1"/>
</dbReference>
<reference evidence="6 7" key="1">
    <citation type="submission" date="2020-06" db="EMBL/GenBank/DDBJ databases">
        <title>Rhizobium sp.nov. isolated from the tomato plant.</title>
        <authorList>
            <person name="Thin K.K."/>
            <person name="Zhang X."/>
            <person name="He S."/>
        </authorList>
    </citation>
    <scope>NUCLEOTIDE SEQUENCE [LARGE SCALE GENOMIC DNA]</scope>
    <source>
        <strain evidence="6 7">DBTS2</strain>
    </source>
</reference>
<name>A0ABX2QNC3_9HYPH</name>
<dbReference type="InterPro" id="IPR036188">
    <property type="entry name" value="FAD/NAD-bd_sf"/>
</dbReference>
<evidence type="ECO:0000256" key="5">
    <source>
        <dbReference type="ARBA" id="ARBA00023014"/>
    </source>
</evidence>
<dbReference type="Proteomes" id="UP000659172">
    <property type="component" value="Unassembled WGS sequence"/>
</dbReference>
<comment type="caution">
    <text evidence="6">The sequence shown here is derived from an EMBL/GenBank/DDBJ whole genome shotgun (WGS) entry which is preliminary data.</text>
</comment>
<keyword evidence="2" id="KW-0479">Metal-binding</keyword>
<organism evidence="6 7">
    <name type="scientific">Mycoplana rhizolycopersici</name>
    <dbReference type="NCBI Taxonomy" id="2746702"/>
    <lineage>
        <taxon>Bacteria</taxon>
        <taxon>Pseudomonadati</taxon>
        <taxon>Pseudomonadota</taxon>
        <taxon>Alphaproteobacteria</taxon>
        <taxon>Hyphomicrobiales</taxon>
        <taxon>Rhizobiaceae</taxon>
        <taxon>Mycoplana</taxon>
    </lineage>
</organism>
<dbReference type="PANTHER" id="PTHR43498:SF1">
    <property type="entry name" value="COB--COM HETERODISULFIDE REDUCTASE IRON-SULFUR SUBUNIT A"/>
    <property type="match status" value="1"/>
</dbReference>
<dbReference type="SUPFAM" id="SSF51905">
    <property type="entry name" value="FAD/NAD(P)-binding domain"/>
    <property type="match status" value="1"/>
</dbReference>
<protein>
    <submittedName>
        <fullName evidence="6">FAD-dependent oxidoreductase</fullName>
    </submittedName>
</protein>
<gene>
    <name evidence="6" type="ORF">HV823_24420</name>
</gene>
<proteinExistence type="predicted"/>